<evidence type="ECO:0000256" key="9">
    <source>
        <dbReference type="PROSITE-ProRule" id="PRU00221"/>
    </source>
</evidence>
<evidence type="ECO:0000256" key="1">
    <source>
        <dbReference type="ARBA" id="ARBA00004604"/>
    </source>
</evidence>
<keyword evidence="7" id="KW-0687">Ribonucleoprotein</keyword>
<dbReference type="Gene3D" id="2.130.10.10">
    <property type="entry name" value="YVTN repeat-like/Quinoprotein amine dehydrogenase"/>
    <property type="match status" value="2"/>
</dbReference>
<dbReference type="InterPro" id="IPR036322">
    <property type="entry name" value="WD40_repeat_dom_sf"/>
</dbReference>
<evidence type="ECO:0000256" key="5">
    <source>
        <dbReference type="ARBA" id="ARBA00022737"/>
    </source>
</evidence>
<dbReference type="PROSITE" id="PS50082">
    <property type="entry name" value="WD_REPEATS_2"/>
    <property type="match status" value="3"/>
</dbReference>
<dbReference type="InterPro" id="IPR007287">
    <property type="entry name" value="Sof1"/>
</dbReference>
<feature type="region of interest" description="Disordered" evidence="10">
    <location>
        <begin position="163"/>
        <end position="182"/>
    </location>
</feature>
<comment type="subcellular location">
    <subcellularLocation>
        <location evidence="1">Nucleus</location>
        <location evidence="1">Nucleolus</location>
    </subcellularLocation>
</comment>
<organism evidence="12 13">
    <name type="scientific">Multifurca ochricompacta</name>
    <dbReference type="NCBI Taxonomy" id="376703"/>
    <lineage>
        <taxon>Eukaryota</taxon>
        <taxon>Fungi</taxon>
        <taxon>Dikarya</taxon>
        <taxon>Basidiomycota</taxon>
        <taxon>Agaricomycotina</taxon>
        <taxon>Agaricomycetes</taxon>
        <taxon>Russulales</taxon>
        <taxon>Russulaceae</taxon>
        <taxon>Multifurca</taxon>
    </lineage>
</organism>
<evidence type="ECO:0000259" key="11">
    <source>
        <dbReference type="Pfam" id="PF04158"/>
    </source>
</evidence>
<keyword evidence="4 9" id="KW-0853">WD repeat</keyword>
<keyword evidence="6" id="KW-0539">Nucleus</keyword>
<sequence>MVSGIRTLGSLMFGKTVDVTELSLTSLLLPPEPHPLAQLTVIRDTCDGGKSVIPNYFVNSSNYTSRKSRFFNIHLPERPGDPTPTHRNLDPLQHPFAQASEPIRALNAAKMERMFSKPFITALEGHSNAVEALSRRPNSITDIASRILSCGVDRNIKMWNVRQEAPSNSSEPGPSQPKPHVVFPGKGTLLSIDHHSMDPMFATSSTLVQIWDETKSASVMDITFSTSAESVTRVRFNPSEPSVLASISSDRTLSFMTLEPSPTFPTNILLASEDHNLYTFDIRRLSTPTQIYKAHVSAVTSCDWSPTGTEFVSGGWDRTLRIWQEGRGTHPEVYYTKRMQRVLATAFTADARFVLSGSDGGNVRVWKADASEKLGVITARERSAIEYRNALKERWKMDFEIGKLDILTSLKNRFRMSLLPVFVPRFNMLLVIPIQENTVTVNALWERLKIDLDKENIGYRQLSLVSLPGPIDIEPEETLTERVQSCANDLRRIGHGEKVSMHSSWLTPDAVQLILHIEPGKH</sequence>
<evidence type="ECO:0000256" key="6">
    <source>
        <dbReference type="ARBA" id="ARBA00023242"/>
    </source>
</evidence>
<protein>
    <recommendedName>
        <fullName evidence="3">DDB1- and CUL4-associated factor 13</fullName>
    </recommendedName>
    <alternativeName>
        <fullName evidence="8">WD repeat and SOF domain-containing protein 1</fullName>
    </alternativeName>
</protein>
<feature type="repeat" description="WD" evidence="9">
    <location>
        <begin position="292"/>
        <end position="324"/>
    </location>
</feature>
<reference evidence="12" key="1">
    <citation type="journal article" date="2022" name="New Phytol.">
        <title>Evolutionary transition to the ectomycorrhizal habit in the genomes of a hyperdiverse lineage of mushroom-forming fungi.</title>
        <authorList>
            <person name="Looney B."/>
            <person name="Miyauchi S."/>
            <person name="Morin E."/>
            <person name="Drula E."/>
            <person name="Courty P.E."/>
            <person name="Kohler A."/>
            <person name="Kuo A."/>
            <person name="LaButti K."/>
            <person name="Pangilinan J."/>
            <person name="Lipzen A."/>
            <person name="Riley R."/>
            <person name="Andreopoulos W."/>
            <person name="He G."/>
            <person name="Johnson J."/>
            <person name="Nolan M."/>
            <person name="Tritt A."/>
            <person name="Barry K.W."/>
            <person name="Grigoriev I.V."/>
            <person name="Nagy L.G."/>
            <person name="Hibbett D."/>
            <person name="Henrissat B."/>
            <person name="Matheny P.B."/>
            <person name="Labbe J."/>
            <person name="Martin F.M."/>
        </authorList>
    </citation>
    <scope>NUCLEOTIDE SEQUENCE</scope>
    <source>
        <strain evidence="12">BPL690</strain>
    </source>
</reference>
<evidence type="ECO:0000313" key="12">
    <source>
        <dbReference type="EMBL" id="KAI0306272.1"/>
    </source>
</evidence>
<dbReference type="Proteomes" id="UP001203297">
    <property type="component" value="Unassembled WGS sequence"/>
</dbReference>
<evidence type="ECO:0000256" key="4">
    <source>
        <dbReference type="ARBA" id="ARBA00022574"/>
    </source>
</evidence>
<dbReference type="SMART" id="SM00320">
    <property type="entry name" value="WD40"/>
    <property type="match status" value="5"/>
</dbReference>
<keyword evidence="13" id="KW-1185">Reference proteome</keyword>
<feature type="repeat" description="WD" evidence="9">
    <location>
        <begin position="123"/>
        <end position="169"/>
    </location>
</feature>
<comment type="similarity">
    <text evidence="2">Belongs to the WD repeat DCAF13/WDSOF1 family.</text>
</comment>
<evidence type="ECO:0000256" key="8">
    <source>
        <dbReference type="ARBA" id="ARBA00032239"/>
    </source>
</evidence>
<evidence type="ECO:0000256" key="2">
    <source>
        <dbReference type="ARBA" id="ARBA00005649"/>
    </source>
</evidence>
<dbReference type="InterPro" id="IPR019775">
    <property type="entry name" value="WD40_repeat_CS"/>
</dbReference>
<name>A0AAD4M9H9_9AGAM</name>
<dbReference type="Pfam" id="PF00400">
    <property type="entry name" value="WD40"/>
    <property type="match status" value="3"/>
</dbReference>
<dbReference type="PANTHER" id="PTHR22851:SF0">
    <property type="entry name" value="DDB1- AND CUL4-ASSOCIATED FACTOR 13"/>
    <property type="match status" value="1"/>
</dbReference>
<dbReference type="AlphaFoldDB" id="A0AAD4M9H9"/>
<gene>
    <name evidence="12" type="ORF">B0F90DRAFT_1814203</name>
</gene>
<accession>A0AAD4M9H9</accession>
<dbReference type="GO" id="GO:0000462">
    <property type="term" value="P:maturation of SSU-rRNA from tricistronic rRNA transcript (SSU-rRNA, 5.8S rRNA, LSU-rRNA)"/>
    <property type="evidence" value="ECO:0007669"/>
    <property type="project" value="TreeGrafter"/>
</dbReference>
<evidence type="ECO:0000256" key="7">
    <source>
        <dbReference type="ARBA" id="ARBA00023274"/>
    </source>
</evidence>
<proteinExistence type="inferred from homology"/>
<feature type="domain" description="Sof1-like protein" evidence="11">
    <location>
        <begin position="368"/>
        <end position="404"/>
    </location>
</feature>
<dbReference type="InterPro" id="IPR001680">
    <property type="entry name" value="WD40_rpt"/>
</dbReference>
<dbReference type="GO" id="GO:0032040">
    <property type="term" value="C:small-subunit processome"/>
    <property type="evidence" value="ECO:0007669"/>
    <property type="project" value="TreeGrafter"/>
</dbReference>
<comment type="caution">
    <text evidence="12">The sequence shown here is derived from an EMBL/GenBank/DDBJ whole genome shotgun (WGS) entry which is preliminary data.</text>
</comment>
<dbReference type="InterPro" id="IPR051733">
    <property type="entry name" value="WD_repeat_DCAF13/WDSOF1"/>
</dbReference>
<dbReference type="SUPFAM" id="SSF50978">
    <property type="entry name" value="WD40 repeat-like"/>
    <property type="match status" value="1"/>
</dbReference>
<dbReference type="EMBL" id="WTXG01000003">
    <property type="protein sequence ID" value="KAI0306272.1"/>
    <property type="molecule type" value="Genomic_DNA"/>
</dbReference>
<dbReference type="PROSITE" id="PS00678">
    <property type="entry name" value="WD_REPEATS_1"/>
    <property type="match status" value="1"/>
</dbReference>
<dbReference type="Pfam" id="PF04158">
    <property type="entry name" value="Sof1"/>
    <property type="match status" value="1"/>
</dbReference>
<dbReference type="PANTHER" id="PTHR22851">
    <property type="entry name" value="U3 SMALL NUCLEOLAR RNA U3 SNORNA ASSOCIATED PROTEIN"/>
    <property type="match status" value="1"/>
</dbReference>
<dbReference type="InterPro" id="IPR015943">
    <property type="entry name" value="WD40/YVTN_repeat-like_dom_sf"/>
</dbReference>
<feature type="repeat" description="WD" evidence="9">
    <location>
        <begin position="335"/>
        <end position="376"/>
    </location>
</feature>
<evidence type="ECO:0000256" key="10">
    <source>
        <dbReference type="SAM" id="MobiDB-lite"/>
    </source>
</evidence>
<keyword evidence="5" id="KW-0677">Repeat</keyword>
<evidence type="ECO:0000256" key="3">
    <source>
        <dbReference type="ARBA" id="ARBA00021762"/>
    </source>
</evidence>
<dbReference type="PROSITE" id="PS50294">
    <property type="entry name" value="WD_REPEATS_REGION"/>
    <property type="match status" value="2"/>
</dbReference>
<evidence type="ECO:0000313" key="13">
    <source>
        <dbReference type="Proteomes" id="UP001203297"/>
    </source>
</evidence>